<dbReference type="GeneID" id="36621607"/>
<evidence type="ECO:0000313" key="3">
    <source>
        <dbReference type="Proteomes" id="UP000241690"/>
    </source>
</evidence>
<dbReference type="AlphaFoldDB" id="A0A2T4ASZ3"/>
<dbReference type="EMBL" id="KZ679675">
    <property type="protein sequence ID" value="PTB60187.1"/>
    <property type="molecule type" value="Genomic_DNA"/>
</dbReference>
<feature type="compositionally biased region" description="Polar residues" evidence="1">
    <location>
        <begin position="25"/>
        <end position="53"/>
    </location>
</feature>
<dbReference type="Proteomes" id="UP000241690">
    <property type="component" value="Unassembled WGS sequence"/>
</dbReference>
<gene>
    <name evidence="2" type="ORF">M431DRAFT_173532</name>
</gene>
<proteinExistence type="predicted"/>
<feature type="region of interest" description="Disordered" evidence="1">
    <location>
        <begin position="162"/>
        <end position="227"/>
    </location>
</feature>
<evidence type="ECO:0000313" key="2">
    <source>
        <dbReference type="EMBL" id="PTB60187.1"/>
    </source>
</evidence>
<organism evidence="2 3">
    <name type="scientific">Trichoderma harzianum CBS 226.95</name>
    <dbReference type="NCBI Taxonomy" id="983964"/>
    <lineage>
        <taxon>Eukaryota</taxon>
        <taxon>Fungi</taxon>
        <taxon>Dikarya</taxon>
        <taxon>Ascomycota</taxon>
        <taxon>Pezizomycotina</taxon>
        <taxon>Sordariomycetes</taxon>
        <taxon>Hypocreomycetidae</taxon>
        <taxon>Hypocreales</taxon>
        <taxon>Hypocreaceae</taxon>
        <taxon>Trichoderma</taxon>
    </lineage>
</organism>
<protein>
    <submittedName>
        <fullName evidence="2">Uncharacterized protein</fullName>
    </submittedName>
</protein>
<feature type="region of interest" description="Disordered" evidence="1">
    <location>
        <begin position="23"/>
        <end position="53"/>
    </location>
</feature>
<accession>A0A2T4ASZ3</accession>
<evidence type="ECO:0000256" key="1">
    <source>
        <dbReference type="SAM" id="MobiDB-lite"/>
    </source>
</evidence>
<name>A0A2T4ASZ3_TRIHA</name>
<feature type="compositionally biased region" description="Polar residues" evidence="1">
    <location>
        <begin position="215"/>
        <end position="227"/>
    </location>
</feature>
<keyword evidence="3" id="KW-1185">Reference proteome</keyword>
<reference evidence="2 3" key="1">
    <citation type="submission" date="2016-07" db="EMBL/GenBank/DDBJ databases">
        <title>Multiple horizontal gene transfer events from other fungi enriched the ability of initially mycotrophic Trichoderma (Ascomycota) to feed on dead plant biomass.</title>
        <authorList>
            <consortium name="DOE Joint Genome Institute"/>
            <person name="Aerts A."/>
            <person name="Atanasova L."/>
            <person name="Chenthamara K."/>
            <person name="Zhang J."/>
            <person name="Grujic M."/>
            <person name="Henrissat B."/>
            <person name="Kuo A."/>
            <person name="Salamov A."/>
            <person name="Lipzen A."/>
            <person name="Labutti K."/>
            <person name="Barry K."/>
            <person name="Miao Y."/>
            <person name="Rahimi M.J."/>
            <person name="Shen Q."/>
            <person name="Grigoriev I.V."/>
            <person name="Kubicek C.P."/>
            <person name="Druzhinina I.S."/>
        </authorList>
    </citation>
    <scope>NUCLEOTIDE SEQUENCE [LARGE SCALE GENOMIC DNA]</scope>
    <source>
        <strain evidence="2 3">CBS 226.95</strain>
    </source>
</reference>
<dbReference type="RefSeq" id="XP_024779864.1">
    <property type="nucleotide sequence ID" value="XM_024913048.1"/>
</dbReference>
<sequence length="227" mass="25159">MMPRPLAVKILFDVRLNPFEESLAPFSSPTSEKNQLPDTIPLVSTEQDNQSCTPMKKVDFSETASTVHRSPSFEGANEAKDIWNFDDSPSDSSPVPRVWSGMRRLMTHRGGRRYIDAEAPCCRDPPDVRPNPFVSAEQDDQSFTPMKAVDFSETASTIHRSSSLLGANEPKDIWNFDDSPTESSPIPETSKEMPTIPSDHSPSDELYDFIPKKATAQTQAPANPNSS</sequence>